<evidence type="ECO:0000256" key="1">
    <source>
        <dbReference type="SAM" id="MobiDB-lite"/>
    </source>
</evidence>
<feature type="region of interest" description="Disordered" evidence="1">
    <location>
        <begin position="1"/>
        <end position="49"/>
    </location>
</feature>
<comment type="caution">
    <text evidence="2">The sequence shown here is derived from an EMBL/GenBank/DDBJ whole genome shotgun (WGS) entry which is preliminary data.</text>
</comment>
<dbReference type="Proteomes" id="UP001589595">
    <property type="component" value="Unassembled WGS sequence"/>
</dbReference>
<feature type="compositionally biased region" description="Basic and acidic residues" evidence="1">
    <location>
        <begin position="99"/>
        <end position="122"/>
    </location>
</feature>
<protein>
    <submittedName>
        <fullName evidence="2">Uncharacterized protein</fullName>
    </submittedName>
</protein>
<reference evidence="2" key="1">
    <citation type="submission" date="2024-09" db="EMBL/GenBank/DDBJ databases">
        <authorList>
            <person name="Sun Q."/>
        </authorList>
    </citation>
    <scope>NUCLEOTIDE SEQUENCE [LARGE SCALE GENOMIC DNA]</scope>
    <source>
        <strain evidence="2">JCM 31273</strain>
    </source>
</reference>
<evidence type="ECO:0000313" key="2">
    <source>
        <dbReference type="EMBL" id="MFB9826209.1"/>
    </source>
</evidence>
<dbReference type="EMBL" id="JBHMAJ010000011">
    <property type="protein sequence ID" value="MFB9826209.1"/>
    <property type="molecule type" value="Genomic_DNA"/>
</dbReference>
<evidence type="ECO:0000313" key="3">
    <source>
        <dbReference type="Proteomes" id="UP001589595"/>
    </source>
</evidence>
<gene>
    <name evidence="2" type="ORF">ACFFOL_18725</name>
</gene>
<proteinExistence type="predicted"/>
<dbReference type="RefSeq" id="WP_222923936.1">
    <property type="nucleotide sequence ID" value="NZ_CP082288.1"/>
</dbReference>
<dbReference type="GeneID" id="67212656"/>
<sequence>MGPTHADTTGWKRLVTAEGQPVGWARRGDGADGDGEGDPDEWHAKPNPGLLRGCDSWIAPSWHEGGRYTLDPDAVVGEGEATVVLAVDSDTDSILEGARGTDDRGTEGRGVADDRSGSEHDKPHRSRR</sequence>
<organism evidence="2 3">
    <name type="scientific">Halobaculum roseum</name>
    <dbReference type="NCBI Taxonomy" id="2175149"/>
    <lineage>
        <taxon>Archaea</taxon>
        <taxon>Methanobacteriati</taxon>
        <taxon>Methanobacteriota</taxon>
        <taxon>Stenosarchaea group</taxon>
        <taxon>Halobacteria</taxon>
        <taxon>Halobacteriales</taxon>
        <taxon>Haloferacaceae</taxon>
        <taxon>Halobaculum</taxon>
    </lineage>
</organism>
<dbReference type="AlphaFoldDB" id="A0ABD5MTX1"/>
<keyword evidence="3" id="KW-1185">Reference proteome</keyword>
<name>A0ABD5MTX1_9EURY</name>
<feature type="region of interest" description="Disordered" evidence="1">
    <location>
        <begin position="87"/>
        <end position="128"/>
    </location>
</feature>
<accession>A0ABD5MTX1</accession>